<dbReference type="EMBL" id="MLJW01002169">
    <property type="protein sequence ID" value="OIQ75426.1"/>
    <property type="molecule type" value="Genomic_DNA"/>
</dbReference>
<gene>
    <name evidence="2" type="ORF">GALL_429030</name>
</gene>
<comment type="caution">
    <text evidence="2">The sequence shown here is derived from an EMBL/GenBank/DDBJ whole genome shotgun (WGS) entry which is preliminary data.</text>
</comment>
<reference evidence="2" key="1">
    <citation type="submission" date="2016-10" db="EMBL/GenBank/DDBJ databases">
        <title>Sequence of Gallionella enrichment culture.</title>
        <authorList>
            <person name="Poehlein A."/>
            <person name="Muehling M."/>
            <person name="Daniel R."/>
        </authorList>
    </citation>
    <scope>NUCLEOTIDE SEQUENCE</scope>
</reference>
<evidence type="ECO:0000313" key="2">
    <source>
        <dbReference type="EMBL" id="OIQ75426.1"/>
    </source>
</evidence>
<accession>A0A1J5PWK0</accession>
<evidence type="ECO:0000256" key="1">
    <source>
        <dbReference type="SAM" id="MobiDB-lite"/>
    </source>
</evidence>
<name>A0A1J5PWK0_9ZZZZ</name>
<sequence length="100" mass="10303">MVASAFSAPPVTAKTVPIPKVSWRTRSPGLSSGSAVAARLRPVGLGAGLKLVELLRLFAKLALLSLLSQVINSSGISPMNREGGLKVGAPQADRATARSR</sequence>
<dbReference type="AlphaFoldDB" id="A0A1J5PWK0"/>
<feature type="region of interest" description="Disordered" evidence="1">
    <location>
        <begin position="80"/>
        <end position="100"/>
    </location>
</feature>
<protein>
    <submittedName>
        <fullName evidence="2">Uncharacterized protein</fullName>
    </submittedName>
</protein>
<organism evidence="2">
    <name type="scientific">mine drainage metagenome</name>
    <dbReference type="NCBI Taxonomy" id="410659"/>
    <lineage>
        <taxon>unclassified sequences</taxon>
        <taxon>metagenomes</taxon>
        <taxon>ecological metagenomes</taxon>
    </lineage>
</organism>
<proteinExistence type="predicted"/>